<protein>
    <submittedName>
        <fullName evidence="1">Uncharacterized protein</fullName>
    </submittedName>
</protein>
<dbReference type="RefSeq" id="WP_162669529.1">
    <property type="nucleotide sequence ID" value="NZ_LR593886.1"/>
</dbReference>
<reference evidence="1 2" key="1">
    <citation type="submission" date="2019-05" db="EMBL/GenBank/DDBJ databases">
        <authorList>
            <consortium name="Science for Life Laboratories"/>
        </authorList>
    </citation>
    <scope>NUCLEOTIDE SEQUENCE [LARGE SCALE GENOMIC DNA]</scope>
    <source>
        <strain evidence="1">Soil9</strain>
    </source>
</reference>
<dbReference type="KEGG" id="gms:SOIL9_26520"/>
<gene>
    <name evidence="1" type="ORF">SOIL9_26520</name>
</gene>
<keyword evidence="2" id="KW-1185">Reference proteome</keyword>
<sequence>MWRRTWLVSFEVKFWKDSDREIEPGGNYPERFKVDPELTNRLAMVGAEGVLADMVEHAAAFYRTGGTLSPPAEVTRATAEYRADQDVIGQFFSARVREDHQGAATAPKNQRP</sequence>
<proteinExistence type="predicted"/>
<accession>A0A6P2D6G9</accession>
<dbReference type="AlphaFoldDB" id="A0A6P2D6G9"/>
<evidence type="ECO:0000313" key="1">
    <source>
        <dbReference type="EMBL" id="VTR95062.1"/>
    </source>
</evidence>
<dbReference type="EMBL" id="LR593886">
    <property type="protein sequence ID" value="VTR95062.1"/>
    <property type="molecule type" value="Genomic_DNA"/>
</dbReference>
<name>A0A6P2D6G9_9BACT</name>
<evidence type="ECO:0000313" key="2">
    <source>
        <dbReference type="Proteomes" id="UP000464178"/>
    </source>
</evidence>
<dbReference type="Proteomes" id="UP000464178">
    <property type="component" value="Chromosome"/>
</dbReference>
<organism evidence="1 2">
    <name type="scientific">Gemmata massiliana</name>
    <dbReference type="NCBI Taxonomy" id="1210884"/>
    <lineage>
        <taxon>Bacteria</taxon>
        <taxon>Pseudomonadati</taxon>
        <taxon>Planctomycetota</taxon>
        <taxon>Planctomycetia</taxon>
        <taxon>Gemmatales</taxon>
        <taxon>Gemmataceae</taxon>
        <taxon>Gemmata</taxon>
    </lineage>
</organism>